<proteinExistence type="predicted"/>
<name>A0A7G9YYQ3_9EURY</name>
<reference evidence="2" key="1">
    <citation type="submission" date="2020-06" db="EMBL/GenBank/DDBJ databases">
        <title>Unique genomic features of the anaerobic methanotrophic archaea.</title>
        <authorList>
            <person name="Chadwick G.L."/>
            <person name="Skennerton C.T."/>
            <person name="Laso-Perez R."/>
            <person name="Leu A.O."/>
            <person name="Speth D.R."/>
            <person name="Yu H."/>
            <person name="Morgan-Lang C."/>
            <person name="Hatzenpichler R."/>
            <person name="Goudeau D."/>
            <person name="Malmstrom R."/>
            <person name="Brazelton W.J."/>
            <person name="Woyke T."/>
            <person name="Hallam S.J."/>
            <person name="Tyson G.W."/>
            <person name="Wegener G."/>
            <person name="Boetius A."/>
            <person name="Orphan V."/>
        </authorList>
    </citation>
    <scope>NUCLEOTIDE SEQUENCE</scope>
</reference>
<dbReference type="AlphaFoldDB" id="A0A7G9YYQ3"/>
<sequence length="276" mass="30098">MTHSTNTGRALRISMVMLAIAALLLCSTLVTGVGAGIAVAQEQESQQQPLAEYCEGERDAQGEAEAELAMDDDDVPVKVVYRGYGFALNADGTGTEFHALRVNIIRVRQLEPIRIRELMAQNKSIDEIRGEIMEKACAPTYQGYMQFAETHYKLVNINVNYTSHAKDSLAVNKLAIDADIIQVPVPTSIPMPMPTQDAAETELEPTGNGSEKGDGNASTENPYQSQGQDQNAGDISLNVLNLGHVNFITIGEGKLTIRECGEASQFQYHVLLRSER</sequence>
<evidence type="ECO:0000256" key="1">
    <source>
        <dbReference type="SAM" id="MobiDB-lite"/>
    </source>
</evidence>
<evidence type="ECO:0000313" key="2">
    <source>
        <dbReference type="EMBL" id="QNO53137.1"/>
    </source>
</evidence>
<protein>
    <submittedName>
        <fullName evidence="2">Uncharacterized protein</fullName>
    </submittedName>
</protein>
<accession>A0A7G9YYQ3</accession>
<feature type="region of interest" description="Disordered" evidence="1">
    <location>
        <begin position="189"/>
        <end position="231"/>
    </location>
</feature>
<gene>
    <name evidence="2" type="ORF">GJIJNDME_00023</name>
</gene>
<feature type="compositionally biased region" description="Polar residues" evidence="1">
    <location>
        <begin position="216"/>
        <end position="231"/>
    </location>
</feature>
<dbReference type="EMBL" id="MT631532">
    <property type="protein sequence ID" value="QNO53137.1"/>
    <property type="molecule type" value="Genomic_DNA"/>
</dbReference>
<organism evidence="2">
    <name type="scientific">Candidatus Methanophagaceae archaeon ANME-1 ERB6</name>
    <dbReference type="NCBI Taxonomy" id="2759912"/>
    <lineage>
        <taxon>Archaea</taxon>
        <taxon>Methanobacteriati</taxon>
        <taxon>Methanobacteriota</taxon>
        <taxon>Stenosarchaea group</taxon>
        <taxon>Methanomicrobia</taxon>
        <taxon>Candidatus Methanophagales</taxon>
        <taxon>Candidatus Methanophagaceae</taxon>
    </lineage>
</organism>